<gene>
    <name evidence="1" type="ORF">FB554_2785</name>
</gene>
<accession>A0A542XFL2</accession>
<evidence type="ECO:0000313" key="1">
    <source>
        <dbReference type="EMBL" id="TQL34609.1"/>
    </source>
</evidence>
<protein>
    <submittedName>
        <fullName evidence="1">Uncharacterized protein</fullName>
    </submittedName>
</protein>
<sequence length="62" mass="7216">MFTPTAPVIEHELAWHRHQIARRAGEAAKIRAAEEAAAQLAQQETGRQPARRQHWWRHAFTH</sequence>
<proteinExistence type="predicted"/>
<comment type="caution">
    <text evidence="1">The sequence shown here is derived from an EMBL/GenBank/DDBJ whole genome shotgun (WGS) entry which is preliminary data.</text>
</comment>
<dbReference type="EMBL" id="VFOK01000001">
    <property type="protein sequence ID" value="TQL34609.1"/>
    <property type="molecule type" value="Genomic_DNA"/>
</dbReference>
<evidence type="ECO:0000313" key="2">
    <source>
        <dbReference type="Proteomes" id="UP000318336"/>
    </source>
</evidence>
<dbReference type="Proteomes" id="UP000318336">
    <property type="component" value="Unassembled WGS sequence"/>
</dbReference>
<name>A0A542XFL2_9MICO</name>
<dbReference type="AlphaFoldDB" id="A0A542XFL2"/>
<keyword evidence="2" id="KW-1185">Reference proteome</keyword>
<reference evidence="1 2" key="1">
    <citation type="submission" date="2019-06" db="EMBL/GenBank/DDBJ databases">
        <title>Sequencing the genomes of 1000 actinobacteria strains.</title>
        <authorList>
            <person name="Klenk H.-P."/>
        </authorList>
    </citation>
    <scope>NUCLEOTIDE SEQUENCE [LARGE SCALE GENOMIC DNA]</scope>
    <source>
        <strain evidence="1 2">DSM 24617</strain>
    </source>
</reference>
<dbReference type="RefSeq" id="WP_142006982.1">
    <property type="nucleotide sequence ID" value="NZ_CAJTBP010000001.1"/>
</dbReference>
<organism evidence="1 2">
    <name type="scientific">Barrientosiimonas humi</name>
    <dbReference type="NCBI Taxonomy" id="999931"/>
    <lineage>
        <taxon>Bacteria</taxon>
        <taxon>Bacillati</taxon>
        <taxon>Actinomycetota</taxon>
        <taxon>Actinomycetes</taxon>
        <taxon>Micrococcales</taxon>
        <taxon>Dermacoccaceae</taxon>
        <taxon>Barrientosiimonas</taxon>
    </lineage>
</organism>